<dbReference type="GO" id="GO:0016020">
    <property type="term" value="C:membrane"/>
    <property type="evidence" value="ECO:0007669"/>
    <property type="project" value="UniProtKB-SubCell"/>
</dbReference>
<organism evidence="7 8">
    <name type="scientific">Haemonchus contortus</name>
    <name type="common">Barber pole worm</name>
    <dbReference type="NCBI Taxonomy" id="6289"/>
    <lineage>
        <taxon>Eukaryota</taxon>
        <taxon>Metazoa</taxon>
        <taxon>Ecdysozoa</taxon>
        <taxon>Nematoda</taxon>
        <taxon>Chromadorea</taxon>
        <taxon>Rhabditida</taxon>
        <taxon>Rhabditina</taxon>
        <taxon>Rhabditomorpha</taxon>
        <taxon>Strongyloidea</taxon>
        <taxon>Trichostrongylidae</taxon>
        <taxon>Haemonchus</taxon>
    </lineage>
</organism>
<dbReference type="WBParaSite" id="HCON_00187090-00001">
    <property type="protein sequence ID" value="HCON_00187090-00001"/>
    <property type="gene ID" value="HCON_00187090"/>
</dbReference>
<dbReference type="Pfam" id="PF00001">
    <property type="entry name" value="7tm_1"/>
    <property type="match status" value="1"/>
</dbReference>
<feature type="transmembrane region" description="Helical" evidence="5">
    <location>
        <begin position="224"/>
        <end position="250"/>
    </location>
</feature>
<dbReference type="InterPro" id="IPR017452">
    <property type="entry name" value="GPCR_Rhodpsn_7TM"/>
</dbReference>
<dbReference type="GO" id="GO:0004930">
    <property type="term" value="F:G protein-coupled receptor activity"/>
    <property type="evidence" value="ECO:0007669"/>
    <property type="project" value="InterPro"/>
</dbReference>
<protein>
    <submittedName>
        <fullName evidence="8">G_PROTEIN_RECEP_F1_2 domain-containing protein</fullName>
    </submittedName>
</protein>
<evidence type="ECO:0000256" key="4">
    <source>
        <dbReference type="ARBA" id="ARBA00023136"/>
    </source>
</evidence>
<keyword evidence="2 5" id="KW-0812">Transmembrane</keyword>
<feature type="transmembrane region" description="Helical" evidence="5">
    <location>
        <begin position="125"/>
        <end position="148"/>
    </location>
</feature>
<dbReference type="Proteomes" id="UP000025227">
    <property type="component" value="Unplaced"/>
</dbReference>
<keyword evidence="7" id="KW-1185">Reference proteome</keyword>
<dbReference type="PANTHER" id="PTHR47023">
    <property type="entry name" value="SEX PEPTIDE RECEPTOR"/>
    <property type="match status" value="1"/>
</dbReference>
<feature type="domain" description="G-protein coupled receptors family 1 profile" evidence="6">
    <location>
        <begin position="60"/>
        <end position="350"/>
    </location>
</feature>
<dbReference type="CDD" id="cd14978">
    <property type="entry name" value="7tmA_FMRFamide_R-like"/>
    <property type="match status" value="1"/>
</dbReference>
<keyword evidence="4 5" id="KW-0472">Membrane</keyword>
<accession>A0A7I4Z596</accession>
<feature type="transmembrane region" description="Helical" evidence="5">
    <location>
        <begin position="290"/>
        <end position="320"/>
    </location>
</feature>
<evidence type="ECO:0000256" key="2">
    <source>
        <dbReference type="ARBA" id="ARBA00022692"/>
    </source>
</evidence>
<feature type="transmembrane region" description="Helical" evidence="5">
    <location>
        <begin position="172"/>
        <end position="194"/>
    </location>
</feature>
<keyword evidence="3 5" id="KW-1133">Transmembrane helix</keyword>
<dbReference type="OMA" id="RHIIIYI"/>
<dbReference type="InterPro" id="IPR053071">
    <property type="entry name" value="GPCR1-related_rcpt"/>
</dbReference>
<evidence type="ECO:0000313" key="7">
    <source>
        <dbReference type="Proteomes" id="UP000025227"/>
    </source>
</evidence>
<proteinExistence type="predicted"/>
<dbReference type="OrthoDB" id="5962323at2759"/>
<dbReference type="PROSITE" id="PS50262">
    <property type="entry name" value="G_PROTEIN_RECEP_F1_2"/>
    <property type="match status" value="1"/>
</dbReference>
<feature type="transmembrane region" description="Helical" evidence="5">
    <location>
        <begin position="80"/>
        <end position="105"/>
    </location>
</feature>
<dbReference type="PRINTS" id="PR00237">
    <property type="entry name" value="GPCRRHODOPSN"/>
</dbReference>
<feature type="transmembrane region" description="Helical" evidence="5">
    <location>
        <begin position="332"/>
        <end position="353"/>
    </location>
</feature>
<evidence type="ECO:0000256" key="1">
    <source>
        <dbReference type="ARBA" id="ARBA00004370"/>
    </source>
</evidence>
<evidence type="ECO:0000256" key="5">
    <source>
        <dbReference type="SAM" id="Phobius"/>
    </source>
</evidence>
<sequence>MLDLFNLLGWGDFWNGEDLPAGASSRLVHVVIISQSQPPWLARPLYGLAAPAIILVTLVTNSFVVVVLSNKNLRTPTNYILLSMAITELMTGLSSCPWFLYYYTFGGLYVDQEYGLPDFWCKTHPYFAVHLPTIFHTAAIWLTVYLAIQRYIYVCLPSLVVRFCTPQKSRHIIIYICVCAFLSELPVMCTEYSVSVWTTNTTRSCFHKDVDIIDRVIGVDSWKALILCLRALLVHILPCVLLIIFTTCLFKTVNEADRKRSIHQMPSRKVQGSSGCLSSNRLMHATTRMLLVVIAIFLLIEIPVALIFIMHLLAVFYRLLDMSDYKTVNNLLIIRNFLIILTYPLNFAIYFGMSSSFKLQFRQLFSRQVLYVASPAEGAGWRPRFSVQLIDIHKLRRPSRLARKVTQQFGHNRMSATALDASAITDEYL</sequence>
<dbReference type="AlphaFoldDB" id="A0A7I4Z596"/>
<dbReference type="PANTHER" id="PTHR47023:SF1">
    <property type="entry name" value="SEX PEPTIDE RECEPTOR"/>
    <property type="match status" value="1"/>
</dbReference>
<evidence type="ECO:0000313" key="8">
    <source>
        <dbReference type="WBParaSite" id="HCON_00187090-00001"/>
    </source>
</evidence>
<feature type="transmembrane region" description="Helical" evidence="5">
    <location>
        <begin position="45"/>
        <end position="68"/>
    </location>
</feature>
<comment type="subcellular location">
    <subcellularLocation>
        <location evidence="1">Membrane</location>
    </subcellularLocation>
</comment>
<evidence type="ECO:0000256" key="3">
    <source>
        <dbReference type="ARBA" id="ARBA00022989"/>
    </source>
</evidence>
<evidence type="ECO:0000259" key="6">
    <source>
        <dbReference type="PROSITE" id="PS50262"/>
    </source>
</evidence>
<dbReference type="Gene3D" id="1.20.1070.10">
    <property type="entry name" value="Rhodopsin 7-helix transmembrane proteins"/>
    <property type="match status" value="1"/>
</dbReference>
<dbReference type="SUPFAM" id="SSF81321">
    <property type="entry name" value="Family A G protein-coupled receptor-like"/>
    <property type="match status" value="1"/>
</dbReference>
<name>A0A7I4Z596_HAECO</name>
<reference evidence="8" key="1">
    <citation type="submission" date="2020-12" db="UniProtKB">
        <authorList>
            <consortium name="WormBaseParasite"/>
        </authorList>
    </citation>
    <scope>IDENTIFICATION</scope>
    <source>
        <strain evidence="8">MHco3</strain>
    </source>
</reference>
<dbReference type="InterPro" id="IPR000276">
    <property type="entry name" value="GPCR_Rhodpsn"/>
</dbReference>